<dbReference type="GO" id="GO:0003729">
    <property type="term" value="F:mRNA binding"/>
    <property type="evidence" value="ECO:0007669"/>
    <property type="project" value="TreeGrafter"/>
</dbReference>
<dbReference type="CDD" id="cd00590">
    <property type="entry name" value="RRM_SF"/>
    <property type="match status" value="1"/>
</dbReference>
<dbReference type="Gene3D" id="3.10.590.10">
    <property type="entry name" value="ph1033 like domains"/>
    <property type="match status" value="2"/>
</dbReference>
<feature type="compositionally biased region" description="Polar residues" evidence="2">
    <location>
        <begin position="404"/>
        <end position="422"/>
    </location>
</feature>
<proteinExistence type="predicted"/>
<dbReference type="Pfam" id="PF04146">
    <property type="entry name" value="YTH"/>
    <property type="match status" value="1"/>
</dbReference>
<dbReference type="Proteomes" id="UP000239156">
    <property type="component" value="Unassembled WGS sequence"/>
</dbReference>
<feature type="compositionally biased region" description="Polar residues" evidence="2">
    <location>
        <begin position="248"/>
        <end position="261"/>
    </location>
</feature>
<dbReference type="GO" id="GO:0000381">
    <property type="term" value="P:regulation of alternative mRNA splicing, via spliceosome"/>
    <property type="evidence" value="ECO:0007669"/>
    <property type="project" value="TreeGrafter"/>
</dbReference>
<feature type="region of interest" description="Disordered" evidence="2">
    <location>
        <begin position="221"/>
        <end position="279"/>
    </location>
</feature>
<dbReference type="CDD" id="cd21134">
    <property type="entry name" value="YTH"/>
    <property type="match status" value="1"/>
</dbReference>
<dbReference type="InterPro" id="IPR007275">
    <property type="entry name" value="YTH_domain"/>
</dbReference>
<evidence type="ECO:0008006" key="7">
    <source>
        <dbReference type="Google" id="ProtNLM"/>
    </source>
</evidence>
<dbReference type="PROSITE" id="PS50882">
    <property type="entry name" value="YTH"/>
    <property type="match status" value="1"/>
</dbReference>
<feature type="compositionally biased region" description="Basic residues" evidence="2">
    <location>
        <begin position="608"/>
        <end position="632"/>
    </location>
</feature>
<evidence type="ECO:0000259" key="3">
    <source>
        <dbReference type="PROSITE" id="PS50102"/>
    </source>
</evidence>
<organism evidence="5 6">
    <name type="scientific">Puccinia striiformis</name>
    <dbReference type="NCBI Taxonomy" id="27350"/>
    <lineage>
        <taxon>Eukaryota</taxon>
        <taxon>Fungi</taxon>
        <taxon>Dikarya</taxon>
        <taxon>Basidiomycota</taxon>
        <taxon>Pucciniomycotina</taxon>
        <taxon>Pucciniomycetes</taxon>
        <taxon>Pucciniales</taxon>
        <taxon>Pucciniaceae</taxon>
        <taxon>Puccinia</taxon>
    </lineage>
</organism>
<feature type="compositionally biased region" description="Low complexity" evidence="2">
    <location>
        <begin position="573"/>
        <end position="591"/>
    </location>
</feature>
<evidence type="ECO:0000313" key="6">
    <source>
        <dbReference type="Proteomes" id="UP000239156"/>
    </source>
</evidence>
<dbReference type="Gene3D" id="3.30.70.330">
    <property type="match status" value="1"/>
</dbReference>
<keyword evidence="6" id="KW-1185">Reference proteome</keyword>
<feature type="region of interest" description="Disordered" evidence="2">
    <location>
        <begin position="605"/>
        <end position="692"/>
    </location>
</feature>
<protein>
    <recommendedName>
        <fullName evidence="7">YTH domain-containing protein</fullName>
    </recommendedName>
</protein>
<name>A0A2S4W3L8_9BASI</name>
<feature type="compositionally biased region" description="Low complexity" evidence="2">
    <location>
        <begin position="262"/>
        <end position="279"/>
    </location>
</feature>
<evidence type="ECO:0000259" key="4">
    <source>
        <dbReference type="PROSITE" id="PS50882"/>
    </source>
</evidence>
<dbReference type="InterPro" id="IPR045168">
    <property type="entry name" value="YTH_prot"/>
</dbReference>
<feature type="compositionally biased region" description="Low complexity" evidence="2">
    <location>
        <begin position="366"/>
        <end position="383"/>
    </location>
</feature>
<dbReference type="EMBL" id="PKSL01000008">
    <property type="protein sequence ID" value="POW16348.1"/>
    <property type="molecule type" value="Genomic_DNA"/>
</dbReference>
<feature type="region of interest" description="Disordered" evidence="2">
    <location>
        <begin position="13"/>
        <end position="63"/>
    </location>
</feature>
<evidence type="ECO:0000256" key="1">
    <source>
        <dbReference type="PROSITE-ProRule" id="PRU00176"/>
    </source>
</evidence>
<feature type="region of interest" description="Disordered" evidence="2">
    <location>
        <begin position="350"/>
        <end position="452"/>
    </location>
</feature>
<keyword evidence="1" id="KW-0694">RNA-binding</keyword>
<gene>
    <name evidence="5" type="ORF">PSTT_01489</name>
</gene>
<dbReference type="GO" id="GO:0000398">
    <property type="term" value="P:mRNA splicing, via spliceosome"/>
    <property type="evidence" value="ECO:0007669"/>
    <property type="project" value="TreeGrafter"/>
</dbReference>
<dbReference type="InterPro" id="IPR012677">
    <property type="entry name" value="Nucleotide-bd_a/b_plait_sf"/>
</dbReference>
<sequence length="692" mass="79664">MIADQQKYYYHYHQQHSRQISNSSSAATTVQQPYSPSPPIRYHHYHSSPATSSPSTQSPGPLLRGSLAQAKLRLAHNTLSTEFADLAIDHHHHHHKHRPALPKPPIHSQHALWVGNIPNDASHQELWKFFSSTAKQTSASAGVESIHLIARSNCAFVNYRTEADLNQAIQICNGKPLRSLDPYCKPLLCRIRKPEDNLKSGVGAQRIGGMHRTWVNHNKRNHNHQQPYRHTHPNPSHHQQQHQHPNKTHSNSYNPTTSNLRTCSTLTSTSNQSQSTSSSFLANNFPKRYFILKAYTEEDLRISIERSIWVSQLHNEPILDQAYRTSNEGVYLIFSANQSGEFYGYGKMSGPILNNPESKRRKRRVSLPSSTTPTKPDPSTTTTGRNLEGENNSMSTPILMGRTRSASIGTTTTHPLESNNLFGQDILPSASPRPLSPIDLEDHHPNSPLRWPGSPVRRSLPILSNHHTPVNPINHPEQLQPDQELEDDDDEDGKLMTGKAFKVDWLKVQRLSFYKTKNLRNPFNGNREVKVSRDGTEIEPHIGQTLLDLIDAEFDRRNSNLNHHHSHHKIHHPFQQQPHHQPFHQHQQYPPHQPFHLQQYYQQQYPHSHPHHHPQHHHHYQQVQPLHHHQPLQHHIPQHYQQQPLHQQEQHHHQQPLQQHPEQHQQLSQQPSQHLHLDSLSDNPNASMVQPR</sequence>
<dbReference type="VEuPathDB" id="FungiDB:PSTT_01489"/>
<dbReference type="InterPro" id="IPR057720">
    <property type="entry name" value="RRM_YTH1"/>
</dbReference>
<feature type="compositionally biased region" description="Basic residues" evidence="2">
    <location>
        <begin position="221"/>
        <end position="232"/>
    </location>
</feature>
<feature type="compositionally biased region" description="Low complexity" evidence="2">
    <location>
        <begin position="633"/>
        <end position="647"/>
    </location>
</feature>
<feature type="domain" description="YTH" evidence="4">
    <location>
        <begin position="287"/>
        <end position="550"/>
    </location>
</feature>
<feature type="compositionally biased region" description="Basic residues" evidence="2">
    <location>
        <begin position="562"/>
        <end position="572"/>
    </location>
</feature>
<dbReference type="AlphaFoldDB" id="A0A2S4W3L8"/>
<dbReference type="SUPFAM" id="SSF54928">
    <property type="entry name" value="RNA-binding domain, RBD"/>
    <property type="match status" value="1"/>
</dbReference>
<feature type="compositionally biased region" description="Polar residues" evidence="2">
    <location>
        <begin position="17"/>
        <end position="34"/>
    </location>
</feature>
<dbReference type="PANTHER" id="PTHR12357">
    <property type="entry name" value="YTH YT521-B HOMOLOGY DOMAIN-CONTAINING"/>
    <property type="match status" value="1"/>
</dbReference>
<accession>A0A2S4W3L8</accession>
<dbReference type="PROSITE" id="PS50102">
    <property type="entry name" value="RRM"/>
    <property type="match status" value="1"/>
</dbReference>
<dbReference type="SMART" id="SM00360">
    <property type="entry name" value="RRM"/>
    <property type="match status" value="1"/>
</dbReference>
<feature type="compositionally biased region" description="Polar residues" evidence="2">
    <location>
        <begin position="680"/>
        <end position="692"/>
    </location>
</feature>
<dbReference type="GO" id="GO:1990247">
    <property type="term" value="F:N6-methyladenosine-containing RNA reader activity"/>
    <property type="evidence" value="ECO:0007669"/>
    <property type="project" value="TreeGrafter"/>
</dbReference>
<evidence type="ECO:0000256" key="2">
    <source>
        <dbReference type="SAM" id="MobiDB-lite"/>
    </source>
</evidence>
<dbReference type="VEuPathDB" id="FungiDB:PSHT_11958"/>
<dbReference type="InterPro" id="IPR000504">
    <property type="entry name" value="RRM_dom"/>
</dbReference>
<dbReference type="InterPro" id="IPR035979">
    <property type="entry name" value="RBD_domain_sf"/>
</dbReference>
<feature type="region of interest" description="Disordered" evidence="2">
    <location>
        <begin position="560"/>
        <end position="591"/>
    </location>
</feature>
<dbReference type="Pfam" id="PF25701">
    <property type="entry name" value="RRM_YTH1"/>
    <property type="match status" value="1"/>
</dbReference>
<dbReference type="GO" id="GO:0005654">
    <property type="term" value="C:nucleoplasm"/>
    <property type="evidence" value="ECO:0007669"/>
    <property type="project" value="TreeGrafter"/>
</dbReference>
<feature type="compositionally biased region" description="Low complexity" evidence="2">
    <location>
        <begin position="655"/>
        <end position="674"/>
    </location>
</feature>
<feature type="compositionally biased region" description="Low complexity" evidence="2">
    <location>
        <begin position="47"/>
        <end position="61"/>
    </location>
</feature>
<feature type="domain" description="RRM" evidence="3">
    <location>
        <begin position="110"/>
        <end position="180"/>
    </location>
</feature>
<comment type="caution">
    <text evidence="5">The sequence shown here is derived from an EMBL/GenBank/DDBJ whole genome shotgun (WGS) entry which is preliminary data.</text>
</comment>
<feature type="region of interest" description="Disordered" evidence="2">
    <location>
        <begin position="464"/>
        <end position="491"/>
    </location>
</feature>
<dbReference type="PANTHER" id="PTHR12357:SF3">
    <property type="entry name" value="YTH DOMAIN-CONTAINING PROTEIN 1"/>
    <property type="match status" value="1"/>
</dbReference>
<evidence type="ECO:0000313" key="5">
    <source>
        <dbReference type="EMBL" id="POW16348.1"/>
    </source>
</evidence>
<reference evidence="5" key="1">
    <citation type="submission" date="2017-12" db="EMBL/GenBank/DDBJ databases">
        <title>Gene loss provides genomic basis for host adaptation in cereal stripe rust fungi.</title>
        <authorList>
            <person name="Xia C."/>
        </authorList>
    </citation>
    <scope>NUCLEOTIDE SEQUENCE [LARGE SCALE GENOMIC DNA]</scope>
    <source>
        <strain evidence="5">93-210</strain>
    </source>
</reference>